<name>A0A271IZ60_9BACT</name>
<accession>A0A271IZ60</accession>
<sequence>MFEPSSPRRVCLVWPRLGPYHLARVRGAHERFARDGGEAVALDVATDDRLYEWEVEREPTPFRREVAFPGRVFEDLSPSQIQAGVTAALNRIDPDAVAVSSYSTPDARAVVAWCRRHRRTAVMLYDSRAVDAARSPLREAVKRTLVRQFDSCFASGAEHGAYAIDLGIPPEAVVTGMNVVNNAAFAAGAEAARQAPERWRDLPGLDEPSVPFFLASNRFIRRKNLPALVRAYAAYRARAETGGPLPWPLVLLGDGERRDELERLAGDGVVFAGFQQAAVLPAYYGLAGAFVHPALNDQWGLVVNEAAAAGLPLLISTGTGAAADLVEVGRNGYTFPPTDETALTEAMLRLAMLSDEERTAFGAHSRALVSRFTPETYGEGLHKAVRLGEPRSDRGLSLAARAVLWALRVGARDASSFHTVEA</sequence>
<comment type="caution">
    <text evidence="1">The sequence shown here is derived from an EMBL/GenBank/DDBJ whole genome shotgun (WGS) entry which is preliminary data.</text>
</comment>
<dbReference type="Proteomes" id="UP000216339">
    <property type="component" value="Unassembled WGS sequence"/>
</dbReference>
<organism evidence="1 2">
    <name type="scientific">Rubrivirga marina</name>
    <dbReference type="NCBI Taxonomy" id="1196024"/>
    <lineage>
        <taxon>Bacteria</taxon>
        <taxon>Pseudomonadati</taxon>
        <taxon>Rhodothermota</taxon>
        <taxon>Rhodothermia</taxon>
        <taxon>Rhodothermales</taxon>
        <taxon>Rubricoccaceae</taxon>
        <taxon>Rubrivirga</taxon>
    </lineage>
</organism>
<dbReference type="InterPro" id="IPR050194">
    <property type="entry name" value="Glycosyltransferase_grp1"/>
</dbReference>
<dbReference type="AlphaFoldDB" id="A0A271IZ60"/>
<dbReference type="CDD" id="cd03801">
    <property type="entry name" value="GT4_PimA-like"/>
    <property type="match status" value="1"/>
</dbReference>
<evidence type="ECO:0000313" key="2">
    <source>
        <dbReference type="Proteomes" id="UP000216339"/>
    </source>
</evidence>
<reference evidence="1 2" key="1">
    <citation type="submission" date="2016-11" db="EMBL/GenBank/DDBJ databases">
        <title>Study of marine rhodopsin-containing bacteria.</title>
        <authorList>
            <person name="Yoshizawa S."/>
            <person name="Kumagai Y."/>
            <person name="Kogure K."/>
        </authorList>
    </citation>
    <scope>NUCLEOTIDE SEQUENCE [LARGE SCALE GENOMIC DNA]</scope>
    <source>
        <strain evidence="1 2">SAORIC-28</strain>
    </source>
</reference>
<dbReference type="EMBL" id="MQWD01000001">
    <property type="protein sequence ID" value="PAP76541.1"/>
    <property type="molecule type" value="Genomic_DNA"/>
</dbReference>
<dbReference type="SUPFAM" id="SSF53756">
    <property type="entry name" value="UDP-Glycosyltransferase/glycogen phosphorylase"/>
    <property type="match status" value="1"/>
</dbReference>
<dbReference type="GO" id="GO:0016757">
    <property type="term" value="F:glycosyltransferase activity"/>
    <property type="evidence" value="ECO:0007669"/>
    <property type="project" value="TreeGrafter"/>
</dbReference>
<dbReference type="PANTHER" id="PTHR45947:SF3">
    <property type="entry name" value="SULFOQUINOVOSYL TRANSFERASE SQD2"/>
    <property type="match status" value="1"/>
</dbReference>
<dbReference type="OrthoDB" id="9811239at2"/>
<dbReference type="PANTHER" id="PTHR45947">
    <property type="entry name" value="SULFOQUINOVOSYL TRANSFERASE SQD2"/>
    <property type="match status" value="1"/>
</dbReference>
<evidence type="ECO:0000313" key="1">
    <source>
        <dbReference type="EMBL" id="PAP76541.1"/>
    </source>
</evidence>
<proteinExistence type="predicted"/>
<gene>
    <name evidence="1" type="ORF">BSZ37_08850</name>
</gene>
<protein>
    <submittedName>
        <fullName evidence="1">Uncharacterized protein</fullName>
    </submittedName>
</protein>
<dbReference type="Pfam" id="PF13692">
    <property type="entry name" value="Glyco_trans_1_4"/>
    <property type="match status" value="1"/>
</dbReference>
<dbReference type="RefSeq" id="WP_143537603.1">
    <property type="nucleotide sequence ID" value="NZ_MQWD01000001.1"/>
</dbReference>
<dbReference type="Gene3D" id="3.40.50.2000">
    <property type="entry name" value="Glycogen Phosphorylase B"/>
    <property type="match status" value="2"/>
</dbReference>
<keyword evidence="2" id="KW-1185">Reference proteome</keyword>